<keyword evidence="4" id="KW-0547">Nucleotide-binding</keyword>
<dbReference type="InterPro" id="IPR002182">
    <property type="entry name" value="NB-ARC"/>
</dbReference>
<evidence type="ECO:0000259" key="12">
    <source>
        <dbReference type="Pfam" id="PF23559"/>
    </source>
</evidence>
<dbReference type="InterPro" id="IPR032675">
    <property type="entry name" value="LRR_dom_sf"/>
</dbReference>
<feature type="domain" description="Protein ENHANCED DISEASE RESISTANCE 2 C-terminal" evidence="10">
    <location>
        <begin position="1378"/>
        <end position="1592"/>
    </location>
</feature>
<dbReference type="InterPro" id="IPR058922">
    <property type="entry name" value="WHD_DRP"/>
</dbReference>
<gene>
    <name evidence="14" type="ORF">PHJA_001724900</name>
</gene>
<feature type="domain" description="Disease resistance N-terminal" evidence="11">
    <location>
        <begin position="466"/>
        <end position="523"/>
    </location>
</feature>
<comment type="caution">
    <text evidence="14">The sequence shown here is derived from an EMBL/GenBank/DDBJ whole genome shotgun (WGS) entry which is preliminary data.</text>
</comment>
<keyword evidence="7" id="KW-0175">Coiled coil</keyword>
<dbReference type="GO" id="GO:0005524">
    <property type="term" value="F:ATP binding"/>
    <property type="evidence" value="ECO:0007669"/>
    <property type="project" value="UniProtKB-KW"/>
</dbReference>
<evidence type="ECO:0000259" key="10">
    <source>
        <dbReference type="Pfam" id="PF07059"/>
    </source>
</evidence>
<evidence type="ECO:0000256" key="1">
    <source>
        <dbReference type="ARBA" id="ARBA00008894"/>
    </source>
</evidence>
<dbReference type="InterPro" id="IPR038005">
    <property type="entry name" value="RX-like_CC"/>
</dbReference>
<comment type="similarity">
    <text evidence="1">Belongs to the disease resistance NB-LRR family.</text>
</comment>
<dbReference type="PANTHER" id="PTHR12136:SF101">
    <property type="entry name" value="ENHANCED DISEASE RESISTANCE-LIKE PROTEIN (DUF1336)"/>
    <property type="match status" value="1"/>
</dbReference>
<evidence type="ECO:0000256" key="2">
    <source>
        <dbReference type="ARBA" id="ARBA00022614"/>
    </source>
</evidence>
<feature type="domain" description="NB-ARC" evidence="9">
    <location>
        <begin position="697"/>
        <end position="827"/>
    </location>
</feature>
<dbReference type="Gene3D" id="3.80.10.10">
    <property type="entry name" value="Ribonuclease Inhibitor"/>
    <property type="match status" value="1"/>
</dbReference>
<name>A0A830C508_9LAMI</name>
<dbReference type="InterPro" id="IPR055414">
    <property type="entry name" value="LRR_R13L4/SHOC2-like"/>
</dbReference>
<dbReference type="Proteomes" id="UP000653305">
    <property type="component" value="Unassembled WGS sequence"/>
</dbReference>
<dbReference type="Pfam" id="PF00931">
    <property type="entry name" value="NB-ARC"/>
    <property type="match status" value="1"/>
</dbReference>
<evidence type="ECO:0000313" key="15">
    <source>
        <dbReference type="Proteomes" id="UP000653305"/>
    </source>
</evidence>
<dbReference type="GO" id="GO:0051707">
    <property type="term" value="P:response to other organism"/>
    <property type="evidence" value="ECO:0007669"/>
    <property type="project" value="UniProtKB-ARBA"/>
</dbReference>
<evidence type="ECO:0000256" key="7">
    <source>
        <dbReference type="SAM" id="Coils"/>
    </source>
</evidence>
<dbReference type="SUPFAM" id="SSF52540">
    <property type="entry name" value="P-loop containing nucleoside triphosphate hydrolases"/>
    <property type="match status" value="1"/>
</dbReference>
<dbReference type="InterPro" id="IPR009769">
    <property type="entry name" value="EDR2_C"/>
</dbReference>
<dbReference type="GO" id="GO:0043531">
    <property type="term" value="F:ADP binding"/>
    <property type="evidence" value="ECO:0007669"/>
    <property type="project" value="InterPro"/>
</dbReference>
<proteinExistence type="inferred from homology"/>
<dbReference type="InterPro" id="IPR045096">
    <property type="entry name" value="EDR2-like"/>
</dbReference>
<evidence type="ECO:0000259" key="11">
    <source>
        <dbReference type="Pfam" id="PF18052"/>
    </source>
</evidence>
<evidence type="ECO:0000256" key="6">
    <source>
        <dbReference type="ARBA" id="ARBA00022840"/>
    </source>
</evidence>
<dbReference type="InterPro" id="IPR036388">
    <property type="entry name" value="WH-like_DNA-bd_sf"/>
</dbReference>
<reference evidence="14" key="1">
    <citation type="submission" date="2020-07" db="EMBL/GenBank/DDBJ databases">
        <title>Ethylene signaling mediates host invasion by parasitic plants.</title>
        <authorList>
            <person name="Yoshida S."/>
        </authorList>
    </citation>
    <scope>NUCLEOTIDE SEQUENCE</scope>
    <source>
        <strain evidence="14">Okayama</strain>
    </source>
</reference>
<keyword evidence="5" id="KW-0611">Plant defense</keyword>
<dbReference type="Gene3D" id="1.20.5.4130">
    <property type="match status" value="3"/>
</dbReference>
<sequence length="1656" mass="189524">MAAELIVSAVLDNLQQILASEADLLIGVKEKLRWIETEFRIMVAYFDSVDALHYQLPERANDLVEKTRSVIRRAEDLIETYARRSSQAKTAAFYEKPVYWFGRRGLSKKLSIIKDEIIRVRQGWRTVDLENNDNRGIGSTFCTSSAAAMAKLDSALLRTVVRHWVPLLEAMEWVRDELAPLHAFLEEIDHHVPVVLGERQKIWIKELRDIFQFVDKSFQPDDDDARSMRWNSYLNTNKLCGVVSEIQGKILQLYRRYYVYGLGQILASNTNTNNSNSNGSIFPRIRMSVPIPDVSGTDINLCTVALKHLPTVATKQAQRRWMSYSSWMTPRGPIELFEAELEMMKALLKDISPNDLDERAKVWLNQVQEISVELDQLIDSHRGRGRTVVGVFYRNKIFARKIKRIGSEIHDIAARKMTYGIDSALREETFQSQLYNQLFLEEIESSLLKGSPSRRKVKLAFLGKQVELNTLAEVRKQVESARKELDLMQALLWDVKGMEKLDARLKVWVEEMDRVARLANDVVGPDTNSLFRRFRAVKRIEAIQNLILILSKWKHTYDIRDVRRADIFSHNLEEANLEINEPFLGKCTLIRRERDIIKASVMDILEIDEADRQGTAAEEDILRALSSHFRGLTESADDRISKAWNELDGKTKAWVEEMVNIYEDDSSEQWKDKTRQLSEIRVAYGIQIRQRLPPFIVRQIKEKLLLVDHDEHRFVVPILGMRDAHKQALRDLINDDDAIRHHFRYHAWVRVPEEFTSASISDIENQIMKLASSSSSASPSMQDILTHNTCLVVLDEIQTFWVWHNLYQVLKEVPSSTGSRIILITNEHTCSLSDDIFHLPIRLSQKVLPKSRENVPSYLRQCLYYFLLFPINFEVPTRRLIALWVAEGLVHSKKNGNEGSVEHVAEHHLNELINRGLVRITKKKLNGKVKACQLNDDDRGMWLEKAREARFFQDANDCITRLVDNHGTSDVGPSFIQVHSHVPNNSSSRNYRNVISFLSFNTQEGNKPGEDIGDFLNKCILAGFFLWLRVLDLERVFRPKLPKAITRLTNLRYLGLRWTYLEDLPEFVSMLLNLQVLDMKHTYITVLPKSIWRMKYLRHLYLSETYRTRFDNPPSDHHTRVNDLQTLWGAFIDENSSVEQGLSSLRNLRKLGLSCRCVSKEQLQAVARWISELEFLETLRLKSRDENGRACDLHVESLQKNSKLSTVYLLGKLITPSVVATFPENLIEVTLSGSDLKGEDDPMEHLGKLKELIVLRLLSGSVMLSEIRCSRESFPKLKVFKIWELSNLKEWEAEEGAMPCLEDLEIRSCKSLKMVPQALQHVGTLKKFSLTRMPKSFIIDSEKERPMPDPIHEHEWVERVKSDGSIPHLDPNHCPNGWASPPGNIFLVRGPQYLKTQVKIPGGDYLLKPLGFDWIKGPTKISELLNNPKNRVRTALEAEWSKGQRPFVWAFNLQVPSKDNYSAVAYFVSIGPGPDNNNSLITQFLKGDDGFRESRLKMIANITKGPWIVRKAVGDQAVAIIGRSLTSKYCVGDNFIEVDIDIGSSMVAKAVVHLAFGYLTTLTVDLAFVIEGQAEYELPERILGAVRFSELDVGSAREIELASEKSMEDLYLSVTNRSYWNSIGKGLSVVIPGDEEKSESNVSGSCGKINGNVGQA</sequence>
<feature type="domain" description="Disease resistance R13L4/SHOC-2-like LRR" evidence="13">
    <location>
        <begin position="1025"/>
        <end position="1313"/>
    </location>
</feature>
<dbReference type="InterPro" id="IPR041118">
    <property type="entry name" value="Rx_N"/>
</dbReference>
<feature type="region of interest" description="Disordered" evidence="8">
    <location>
        <begin position="1637"/>
        <end position="1656"/>
    </location>
</feature>
<dbReference type="EMBL" id="BMAC01000406">
    <property type="protein sequence ID" value="GFP95807.1"/>
    <property type="molecule type" value="Genomic_DNA"/>
</dbReference>
<evidence type="ECO:0000313" key="14">
    <source>
        <dbReference type="EMBL" id="GFP95807.1"/>
    </source>
</evidence>
<dbReference type="GO" id="GO:0006952">
    <property type="term" value="P:defense response"/>
    <property type="evidence" value="ECO:0007669"/>
    <property type="project" value="UniProtKB-KW"/>
</dbReference>
<evidence type="ECO:0000259" key="9">
    <source>
        <dbReference type="Pfam" id="PF00931"/>
    </source>
</evidence>
<organism evidence="14 15">
    <name type="scientific">Phtheirospermum japonicum</name>
    <dbReference type="NCBI Taxonomy" id="374723"/>
    <lineage>
        <taxon>Eukaryota</taxon>
        <taxon>Viridiplantae</taxon>
        <taxon>Streptophyta</taxon>
        <taxon>Embryophyta</taxon>
        <taxon>Tracheophyta</taxon>
        <taxon>Spermatophyta</taxon>
        <taxon>Magnoliopsida</taxon>
        <taxon>eudicotyledons</taxon>
        <taxon>Gunneridae</taxon>
        <taxon>Pentapetalae</taxon>
        <taxon>asterids</taxon>
        <taxon>lamiids</taxon>
        <taxon>Lamiales</taxon>
        <taxon>Orobanchaceae</taxon>
        <taxon>Orobanchaceae incertae sedis</taxon>
        <taxon>Phtheirospermum</taxon>
    </lineage>
</organism>
<dbReference type="Gene3D" id="1.10.10.10">
    <property type="entry name" value="Winged helix-like DNA-binding domain superfamily/Winged helix DNA-binding domain"/>
    <property type="match status" value="1"/>
</dbReference>
<feature type="domain" description="Disease resistance protein winged helix" evidence="12">
    <location>
        <begin position="868"/>
        <end position="936"/>
    </location>
</feature>
<keyword evidence="15" id="KW-1185">Reference proteome</keyword>
<keyword evidence="2" id="KW-0433">Leucine-rich repeat</keyword>
<accession>A0A830C508</accession>
<dbReference type="Pfam" id="PF23598">
    <property type="entry name" value="LRR_14"/>
    <property type="match status" value="1"/>
</dbReference>
<dbReference type="CDD" id="cd14798">
    <property type="entry name" value="RX-CC_like"/>
    <property type="match status" value="1"/>
</dbReference>
<keyword evidence="6" id="KW-0067">ATP-binding</keyword>
<feature type="coiled-coil region" evidence="7">
    <location>
        <begin position="464"/>
        <end position="491"/>
    </location>
</feature>
<evidence type="ECO:0000256" key="3">
    <source>
        <dbReference type="ARBA" id="ARBA00022737"/>
    </source>
</evidence>
<dbReference type="SUPFAM" id="SSF52058">
    <property type="entry name" value="L domain-like"/>
    <property type="match status" value="1"/>
</dbReference>
<dbReference type="Pfam" id="PF18052">
    <property type="entry name" value="Rx_N"/>
    <property type="match status" value="3"/>
</dbReference>
<dbReference type="InterPro" id="IPR027417">
    <property type="entry name" value="P-loop_NTPase"/>
</dbReference>
<dbReference type="PANTHER" id="PTHR12136">
    <property type="entry name" value="ENHANCED DISEASE RESISTANCE-RELATED"/>
    <property type="match status" value="1"/>
</dbReference>
<protein>
    <submittedName>
        <fullName evidence="14">Protein enhanced disease resistance 2-like</fullName>
    </submittedName>
</protein>
<dbReference type="OrthoDB" id="611536at2759"/>
<dbReference type="Pfam" id="PF23559">
    <property type="entry name" value="WHD_DRP"/>
    <property type="match status" value="1"/>
</dbReference>
<keyword evidence="3" id="KW-0677">Repeat</keyword>
<dbReference type="Gene3D" id="3.40.50.300">
    <property type="entry name" value="P-loop containing nucleotide triphosphate hydrolases"/>
    <property type="match status" value="1"/>
</dbReference>
<evidence type="ECO:0000256" key="8">
    <source>
        <dbReference type="SAM" id="MobiDB-lite"/>
    </source>
</evidence>
<feature type="domain" description="Disease resistance N-terminal" evidence="11">
    <location>
        <begin position="6"/>
        <end position="89"/>
    </location>
</feature>
<feature type="domain" description="Disease resistance N-terminal" evidence="11">
    <location>
        <begin position="327"/>
        <end position="380"/>
    </location>
</feature>
<evidence type="ECO:0000256" key="5">
    <source>
        <dbReference type="ARBA" id="ARBA00022821"/>
    </source>
</evidence>
<dbReference type="Pfam" id="PF07059">
    <property type="entry name" value="EDR2_C"/>
    <property type="match status" value="1"/>
</dbReference>
<evidence type="ECO:0000256" key="4">
    <source>
        <dbReference type="ARBA" id="ARBA00022741"/>
    </source>
</evidence>
<evidence type="ECO:0000259" key="13">
    <source>
        <dbReference type="Pfam" id="PF23598"/>
    </source>
</evidence>